<accession>A0A2Z6NRH9</accession>
<name>A0A2Z6NRH9_TRISU</name>
<dbReference type="PANTHER" id="PTHR47885:SF1">
    <property type="entry name" value="AP-5 COMPLEX SUBUNIT ZETA-1"/>
    <property type="match status" value="1"/>
</dbReference>
<keyword evidence="2" id="KW-1185">Reference proteome</keyword>
<dbReference type="Proteomes" id="UP000242715">
    <property type="component" value="Unassembled WGS sequence"/>
</dbReference>
<evidence type="ECO:0000313" key="2">
    <source>
        <dbReference type="Proteomes" id="UP000242715"/>
    </source>
</evidence>
<reference evidence="2" key="1">
    <citation type="journal article" date="2017" name="Front. Plant Sci.">
        <title>Climate Clever Clovers: New Paradigm to Reduce the Environmental Footprint of Ruminants by Breeding Low Methanogenic Forages Utilizing Haplotype Variation.</title>
        <authorList>
            <person name="Kaur P."/>
            <person name="Appels R."/>
            <person name="Bayer P.E."/>
            <person name="Keeble-Gagnere G."/>
            <person name="Wang J."/>
            <person name="Hirakawa H."/>
            <person name="Shirasawa K."/>
            <person name="Vercoe P."/>
            <person name="Stefanova K."/>
            <person name="Durmic Z."/>
            <person name="Nichols P."/>
            <person name="Revell C."/>
            <person name="Isobe S.N."/>
            <person name="Edwards D."/>
            <person name="Erskine W."/>
        </authorList>
    </citation>
    <scope>NUCLEOTIDE SEQUENCE [LARGE SCALE GENOMIC DNA]</scope>
    <source>
        <strain evidence="2">cv. Daliak</strain>
    </source>
</reference>
<proteinExistence type="predicted"/>
<dbReference type="OrthoDB" id="744564at2759"/>
<evidence type="ECO:0000313" key="1">
    <source>
        <dbReference type="EMBL" id="GAU46196.1"/>
    </source>
</evidence>
<organism evidence="1 2">
    <name type="scientific">Trifolium subterraneum</name>
    <name type="common">Subterranean clover</name>
    <dbReference type="NCBI Taxonomy" id="3900"/>
    <lineage>
        <taxon>Eukaryota</taxon>
        <taxon>Viridiplantae</taxon>
        <taxon>Streptophyta</taxon>
        <taxon>Embryophyta</taxon>
        <taxon>Tracheophyta</taxon>
        <taxon>Spermatophyta</taxon>
        <taxon>Magnoliopsida</taxon>
        <taxon>eudicotyledons</taxon>
        <taxon>Gunneridae</taxon>
        <taxon>Pentapetalae</taxon>
        <taxon>rosids</taxon>
        <taxon>fabids</taxon>
        <taxon>Fabales</taxon>
        <taxon>Fabaceae</taxon>
        <taxon>Papilionoideae</taxon>
        <taxon>50 kb inversion clade</taxon>
        <taxon>NPAAA clade</taxon>
        <taxon>Hologalegina</taxon>
        <taxon>IRL clade</taxon>
        <taxon>Trifolieae</taxon>
        <taxon>Trifolium</taxon>
    </lineage>
</organism>
<feature type="non-terminal residue" evidence="1">
    <location>
        <position position="95"/>
    </location>
</feature>
<gene>
    <name evidence="1" type="ORF">TSUD_93830</name>
</gene>
<dbReference type="PANTHER" id="PTHR47885">
    <property type="entry name" value="AP-5 COMPLEX SUBUNIT ZETA-1"/>
    <property type="match status" value="1"/>
</dbReference>
<sequence>MAQEVSLSSDKDTYRRSSQSRLMCFVVTAIAKLATHHRELLPRARVSLGKVARSRISDMRDHLFMISLSRIFFQADDGSKYSTRVIKPSIAITNL</sequence>
<protein>
    <submittedName>
        <fullName evidence="1">Uncharacterized protein</fullName>
    </submittedName>
</protein>
<dbReference type="EMBL" id="DF974184">
    <property type="protein sequence ID" value="GAU46196.1"/>
    <property type="molecule type" value="Genomic_DNA"/>
</dbReference>
<dbReference type="AlphaFoldDB" id="A0A2Z6NRH9"/>